<feature type="transmembrane region" description="Helical" evidence="1">
    <location>
        <begin position="6"/>
        <end position="26"/>
    </location>
</feature>
<proteinExistence type="predicted"/>
<accession>A0A7Y8C5S8</accession>
<organism evidence="2 3">
    <name type="scientific">Pseudomonas gingeri</name>
    <dbReference type="NCBI Taxonomy" id="117681"/>
    <lineage>
        <taxon>Bacteria</taxon>
        <taxon>Pseudomonadati</taxon>
        <taxon>Pseudomonadota</taxon>
        <taxon>Gammaproteobacteria</taxon>
        <taxon>Pseudomonadales</taxon>
        <taxon>Pseudomonadaceae</taxon>
        <taxon>Pseudomonas</taxon>
    </lineage>
</organism>
<sequence length="82" mass="9002">MGLLEVGILMAVMSVGAAFGSTTIILTKEEKAAYKKWMLDPKFPTLSDFSSGKFPLICMMGYLFRLLFAVGVVCVIVSIYLK</sequence>
<keyword evidence="1" id="KW-1133">Transmembrane helix</keyword>
<comment type="caution">
    <text evidence="2">The sequence shown here is derived from an EMBL/GenBank/DDBJ whole genome shotgun (WGS) entry which is preliminary data.</text>
</comment>
<reference evidence="2 3" key="1">
    <citation type="submission" date="2020-04" db="EMBL/GenBank/DDBJ databases">
        <title>Molecular characterization of pseudomonads from Agaricus bisporus reveal novel blotch 2 pathogens in Western Europe.</title>
        <authorList>
            <person name="Taparia T."/>
            <person name="Krijger M."/>
            <person name="Haynes E."/>
            <person name="Elpinstone J.G."/>
            <person name="Noble R."/>
            <person name="Van Der Wolf J."/>
        </authorList>
    </citation>
    <scope>NUCLEOTIDE SEQUENCE [LARGE SCALE GENOMIC DNA]</scope>
    <source>
        <strain evidence="2 3">H7001</strain>
    </source>
</reference>
<feature type="transmembrane region" description="Helical" evidence="1">
    <location>
        <begin position="62"/>
        <end position="81"/>
    </location>
</feature>
<evidence type="ECO:0000313" key="3">
    <source>
        <dbReference type="Proteomes" id="UP000539985"/>
    </source>
</evidence>
<evidence type="ECO:0000313" key="2">
    <source>
        <dbReference type="EMBL" id="NWC00519.1"/>
    </source>
</evidence>
<dbReference type="RefSeq" id="WP_177105779.1">
    <property type="nucleotide sequence ID" value="NZ_JACAQB010000032.1"/>
</dbReference>
<gene>
    <name evidence="2" type="ORF">HX882_32075</name>
</gene>
<dbReference type="AlphaFoldDB" id="A0A7Y8C5S8"/>
<evidence type="ECO:0000256" key="1">
    <source>
        <dbReference type="SAM" id="Phobius"/>
    </source>
</evidence>
<name>A0A7Y8C5S8_9PSED</name>
<protein>
    <submittedName>
        <fullName evidence="2">Uncharacterized protein</fullName>
    </submittedName>
</protein>
<keyword evidence="1" id="KW-0812">Transmembrane</keyword>
<keyword evidence="1" id="KW-0472">Membrane</keyword>
<dbReference type="EMBL" id="JACAQB010000032">
    <property type="protein sequence ID" value="NWC00519.1"/>
    <property type="molecule type" value="Genomic_DNA"/>
</dbReference>
<dbReference type="Proteomes" id="UP000539985">
    <property type="component" value="Unassembled WGS sequence"/>
</dbReference>